<feature type="region of interest" description="Disordered" evidence="1">
    <location>
        <begin position="1"/>
        <end position="68"/>
    </location>
</feature>
<accession>A0A8R1V3M8</accession>
<reference evidence="3" key="1">
    <citation type="journal article" date="2008" name="Nat. Genet.">
        <title>The Pristionchus pacificus genome provides a unique perspective on nematode lifestyle and parasitism.</title>
        <authorList>
            <person name="Dieterich C."/>
            <person name="Clifton S.W."/>
            <person name="Schuster L.N."/>
            <person name="Chinwalla A."/>
            <person name="Delehaunty K."/>
            <person name="Dinkelacker I."/>
            <person name="Fulton L."/>
            <person name="Fulton R."/>
            <person name="Godfrey J."/>
            <person name="Minx P."/>
            <person name="Mitreva M."/>
            <person name="Roeseler W."/>
            <person name="Tian H."/>
            <person name="Witte H."/>
            <person name="Yang S.P."/>
            <person name="Wilson R.K."/>
            <person name="Sommer R.J."/>
        </authorList>
    </citation>
    <scope>NUCLEOTIDE SEQUENCE [LARGE SCALE GENOMIC DNA]</scope>
    <source>
        <strain evidence="3">PS312</strain>
    </source>
</reference>
<evidence type="ECO:0000256" key="1">
    <source>
        <dbReference type="SAM" id="MobiDB-lite"/>
    </source>
</evidence>
<gene>
    <name evidence="2" type="primary">WBGene00284341</name>
</gene>
<keyword evidence="3" id="KW-1185">Reference proteome</keyword>
<feature type="compositionally biased region" description="Polar residues" evidence="1">
    <location>
        <begin position="1"/>
        <end position="10"/>
    </location>
</feature>
<protein>
    <submittedName>
        <fullName evidence="2">Uncharacterized protein</fullName>
    </submittedName>
</protein>
<evidence type="ECO:0000313" key="2">
    <source>
        <dbReference type="EnsemblMetazoa" id="PPA45972.1"/>
    </source>
</evidence>
<organism evidence="2 3">
    <name type="scientific">Pristionchus pacificus</name>
    <name type="common">Parasitic nematode worm</name>
    <dbReference type="NCBI Taxonomy" id="54126"/>
    <lineage>
        <taxon>Eukaryota</taxon>
        <taxon>Metazoa</taxon>
        <taxon>Ecdysozoa</taxon>
        <taxon>Nematoda</taxon>
        <taxon>Chromadorea</taxon>
        <taxon>Rhabditida</taxon>
        <taxon>Rhabditina</taxon>
        <taxon>Diplogasteromorpha</taxon>
        <taxon>Diplogasteroidea</taxon>
        <taxon>Neodiplogasteridae</taxon>
        <taxon>Pristionchus</taxon>
    </lineage>
</organism>
<dbReference type="EnsemblMetazoa" id="PPA45972.1">
    <property type="protein sequence ID" value="PPA45972.1"/>
    <property type="gene ID" value="WBGene00284341"/>
</dbReference>
<accession>A0A2A6D2U3</accession>
<evidence type="ECO:0000313" key="3">
    <source>
        <dbReference type="Proteomes" id="UP000005239"/>
    </source>
</evidence>
<dbReference type="AlphaFoldDB" id="A0A2A6D2U3"/>
<sequence>MRRPTTSTTAHGRERSDVEKTARRPMATAYNVDDGPWSGKTAHTEYNVDDGPWSGETAHVLKRRPDGP</sequence>
<feature type="compositionally biased region" description="Basic and acidic residues" evidence="1">
    <location>
        <begin position="11"/>
        <end position="22"/>
    </location>
</feature>
<reference evidence="2" key="2">
    <citation type="submission" date="2022-06" db="UniProtKB">
        <authorList>
            <consortium name="EnsemblMetazoa"/>
        </authorList>
    </citation>
    <scope>IDENTIFICATION</scope>
    <source>
        <strain evidence="2">PS312</strain>
    </source>
</reference>
<name>A0A2A6D2U3_PRIPA</name>
<proteinExistence type="predicted"/>
<dbReference type="Proteomes" id="UP000005239">
    <property type="component" value="Unassembled WGS sequence"/>
</dbReference>